<name>A0A1G4ILL1_9SACH</name>
<feature type="domain" description="Zn(2)-C6 fungal-type" evidence="6">
    <location>
        <begin position="18"/>
        <end position="50"/>
    </location>
</feature>
<dbReference type="SMART" id="SM00066">
    <property type="entry name" value="GAL4"/>
    <property type="match status" value="1"/>
</dbReference>
<evidence type="ECO:0000256" key="1">
    <source>
        <dbReference type="ARBA" id="ARBA00022723"/>
    </source>
</evidence>
<proteinExistence type="predicted"/>
<dbReference type="PANTHER" id="PTHR47660">
    <property type="entry name" value="TRANSCRIPTION FACTOR WITH C2H2 AND ZN(2)-CYS(6) DNA BINDING DOMAIN (EUROFUNG)-RELATED-RELATED"/>
    <property type="match status" value="1"/>
</dbReference>
<dbReference type="GO" id="GO:0003677">
    <property type="term" value="F:DNA binding"/>
    <property type="evidence" value="ECO:0007669"/>
    <property type="project" value="InterPro"/>
</dbReference>
<keyword evidence="5" id="KW-0539">Nucleus</keyword>
<sequence length="448" mass="50848">MAVQKSRTQSKRPLRKKACTACSKAKVRCDLKRKACSRCVERGIENGCHYPLSVDQDVNSTTPVLDDAINSNTVESQQGIGQEPGLDYQVAVNTPRPCPLLQSENDEPVTESSPQHLIKVDNLVNKLDSPKNRGYSPESKDETEELNFKNVKLVCTVSYKNIENRWLNTYLLPADQKRKSYPPNVTIFISRMLKAYCTMPIQRDVFPPFVHSCQVSPSTLPTALAICLSLMRLFDRRMAAQNFVIQDTLDREMARLFQGYSSCDEVDLLASFQAYLIYSMTLYFELKHRDHDGMHEVIMNLQVMACELARRGLTCPAELSCSRPDWESWIMAEAKRRSIFTMYLFDSLLSAESGQPTFLATELQGTLAPSGQTLWQATTRDAWTICYNQYLYEWGVDGPLLIDELWSSPPGLTTLEQKARNHRVDRWLSDLDNYGAMLFAVTACTHSS</sequence>
<dbReference type="PROSITE" id="PS50048">
    <property type="entry name" value="ZN2_CY6_FUNGAL_2"/>
    <property type="match status" value="1"/>
</dbReference>
<keyword evidence="1" id="KW-0479">Metal-binding</keyword>
<protein>
    <submittedName>
        <fullName evidence="7">LAMI_0A00144g1_1</fullName>
    </submittedName>
</protein>
<evidence type="ECO:0000313" key="7">
    <source>
        <dbReference type="EMBL" id="SCU77221.1"/>
    </source>
</evidence>
<dbReference type="PROSITE" id="PS00463">
    <property type="entry name" value="ZN2_CY6_FUNGAL_1"/>
    <property type="match status" value="1"/>
</dbReference>
<dbReference type="Gene3D" id="4.10.240.10">
    <property type="entry name" value="Zn(2)-C6 fungal-type DNA-binding domain"/>
    <property type="match status" value="1"/>
</dbReference>
<keyword evidence="3" id="KW-0805">Transcription regulation</keyword>
<evidence type="ECO:0000313" key="8">
    <source>
        <dbReference type="Proteomes" id="UP000191024"/>
    </source>
</evidence>
<evidence type="ECO:0000256" key="3">
    <source>
        <dbReference type="ARBA" id="ARBA00023015"/>
    </source>
</evidence>
<evidence type="ECO:0000256" key="4">
    <source>
        <dbReference type="ARBA" id="ARBA00023163"/>
    </source>
</evidence>
<keyword evidence="4" id="KW-0804">Transcription</keyword>
<evidence type="ECO:0000256" key="2">
    <source>
        <dbReference type="ARBA" id="ARBA00022833"/>
    </source>
</evidence>
<dbReference type="STRING" id="1230905.A0A1G4ILL1"/>
<evidence type="ECO:0000259" key="6">
    <source>
        <dbReference type="PROSITE" id="PS50048"/>
    </source>
</evidence>
<evidence type="ECO:0000256" key="5">
    <source>
        <dbReference type="ARBA" id="ARBA00023242"/>
    </source>
</evidence>
<dbReference type="Pfam" id="PF00172">
    <property type="entry name" value="Zn_clus"/>
    <property type="match status" value="1"/>
</dbReference>
<gene>
    <name evidence="7" type="ORF">LAMI_0A00144G</name>
</gene>
<dbReference type="GO" id="GO:0006351">
    <property type="term" value="P:DNA-templated transcription"/>
    <property type="evidence" value="ECO:0007669"/>
    <property type="project" value="InterPro"/>
</dbReference>
<dbReference type="AlphaFoldDB" id="A0A1G4ILL1"/>
<reference evidence="7 8" key="1">
    <citation type="submission" date="2016-03" db="EMBL/GenBank/DDBJ databases">
        <authorList>
            <person name="Devillers H."/>
        </authorList>
    </citation>
    <scope>NUCLEOTIDE SEQUENCE [LARGE SCALE GENOMIC DNA]</scope>
    <source>
        <strain evidence="7">CBS 11717</strain>
    </source>
</reference>
<accession>A0A1G4ILL1</accession>
<dbReference type="EMBL" id="LT598462">
    <property type="protein sequence ID" value="SCU77221.1"/>
    <property type="molecule type" value="Genomic_DNA"/>
</dbReference>
<organism evidence="7 8">
    <name type="scientific">Lachancea mirantina</name>
    <dbReference type="NCBI Taxonomy" id="1230905"/>
    <lineage>
        <taxon>Eukaryota</taxon>
        <taxon>Fungi</taxon>
        <taxon>Dikarya</taxon>
        <taxon>Ascomycota</taxon>
        <taxon>Saccharomycotina</taxon>
        <taxon>Saccharomycetes</taxon>
        <taxon>Saccharomycetales</taxon>
        <taxon>Saccharomycetaceae</taxon>
        <taxon>Lachancea</taxon>
    </lineage>
</organism>
<dbReference type="InterPro" id="IPR001138">
    <property type="entry name" value="Zn2Cys6_DnaBD"/>
</dbReference>
<dbReference type="OrthoDB" id="4222485at2759"/>
<dbReference type="CDD" id="cd00067">
    <property type="entry name" value="GAL4"/>
    <property type="match status" value="1"/>
</dbReference>
<dbReference type="PANTHER" id="PTHR47660:SF3">
    <property type="entry name" value="FINGER DOMAIN PROTEIN, PUTATIVE (AFU_ORTHOLOGUE AFUA_4G03310)-RELATED"/>
    <property type="match status" value="1"/>
</dbReference>
<dbReference type="InterPro" id="IPR036864">
    <property type="entry name" value="Zn2-C6_fun-type_DNA-bd_sf"/>
</dbReference>
<keyword evidence="8" id="KW-1185">Reference proteome</keyword>
<dbReference type="GO" id="GO:0000981">
    <property type="term" value="F:DNA-binding transcription factor activity, RNA polymerase II-specific"/>
    <property type="evidence" value="ECO:0007669"/>
    <property type="project" value="InterPro"/>
</dbReference>
<keyword evidence="2" id="KW-0862">Zinc</keyword>
<dbReference type="Proteomes" id="UP000191024">
    <property type="component" value="Chromosome A"/>
</dbReference>
<dbReference type="GO" id="GO:0008270">
    <property type="term" value="F:zinc ion binding"/>
    <property type="evidence" value="ECO:0007669"/>
    <property type="project" value="InterPro"/>
</dbReference>
<dbReference type="SUPFAM" id="SSF57701">
    <property type="entry name" value="Zn2/Cys6 DNA-binding domain"/>
    <property type="match status" value="1"/>
</dbReference>